<dbReference type="InterPro" id="IPR013785">
    <property type="entry name" value="Aldolase_TIM"/>
</dbReference>
<accession>A0A921SNM5</accession>
<feature type="non-terminal residue" evidence="5">
    <location>
        <position position="1"/>
    </location>
</feature>
<evidence type="ECO:0000313" key="6">
    <source>
        <dbReference type="Proteomes" id="UP000784435"/>
    </source>
</evidence>
<protein>
    <submittedName>
        <fullName evidence="5">3-keto-5-aminohexanoate cleavage protein</fullName>
    </submittedName>
</protein>
<dbReference type="EMBL" id="DYUK01000146">
    <property type="protein sequence ID" value="HJG80081.1"/>
    <property type="molecule type" value="Genomic_DNA"/>
</dbReference>
<organism evidence="5 6">
    <name type="scientific">Brevibacterium senegalense</name>
    <dbReference type="NCBI Taxonomy" id="1033736"/>
    <lineage>
        <taxon>Bacteria</taxon>
        <taxon>Bacillati</taxon>
        <taxon>Actinomycetota</taxon>
        <taxon>Actinomycetes</taxon>
        <taxon>Micrococcales</taxon>
        <taxon>Brevibacteriaceae</taxon>
        <taxon>Brevibacterium</taxon>
    </lineage>
</organism>
<comment type="caution">
    <text evidence="5">The sequence shown here is derived from an EMBL/GenBank/DDBJ whole genome shotgun (WGS) entry which is preliminary data.</text>
</comment>
<dbReference type="GO" id="GO:0043720">
    <property type="term" value="F:3-keto-5-aminohexanoate cleavage activity"/>
    <property type="evidence" value="ECO:0007669"/>
    <property type="project" value="InterPro"/>
</dbReference>
<evidence type="ECO:0000256" key="1">
    <source>
        <dbReference type="ARBA" id="ARBA00001947"/>
    </source>
</evidence>
<dbReference type="AlphaFoldDB" id="A0A921SNM5"/>
<evidence type="ECO:0000256" key="4">
    <source>
        <dbReference type="ARBA" id="ARBA00022833"/>
    </source>
</evidence>
<evidence type="ECO:0000256" key="2">
    <source>
        <dbReference type="ARBA" id="ARBA00022679"/>
    </source>
</evidence>
<dbReference type="Pfam" id="PF05853">
    <property type="entry name" value="BKACE"/>
    <property type="match status" value="1"/>
</dbReference>
<dbReference type="PANTHER" id="PTHR37418">
    <property type="entry name" value="3-KETO-5-AMINOHEXANOATE CLEAVAGE ENZYME-RELATED"/>
    <property type="match status" value="1"/>
</dbReference>
<reference evidence="5" key="1">
    <citation type="journal article" date="2021" name="PeerJ">
        <title>Extensive microbial diversity within the chicken gut microbiome revealed by metagenomics and culture.</title>
        <authorList>
            <person name="Gilroy R."/>
            <person name="Ravi A."/>
            <person name="Getino M."/>
            <person name="Pursley I."/>
            <person name="Horton D.L."/>
            <person name="Alikhan N.F."/>
            <person name="Baker D."/>
            <person name="Gharbi K."/>
            <person name="Hall N."/>
            <person name="Watson M."/>
            <person name="Adriaenssens E.M."/>
            <person name="Foster-Nyarko E."/>
            <person name="Jarju S."/>
            <person name="Secka A."/>
            <person name="Antonio M."/>
            <person name="Oren A."/>
            <person name="Chaudhuri R.R."/>
            <person name="La Ragione R."/>
            <person name="Hildebrand F."/>
            <person name="Pallen M.J."/>
        </authorList>
    </citation>
    <scope>NUCLEOTIDE SEQUENCE</scope>
    <source>
        <strain evidence="5">ChiGjej5B5-7349</strain>
    </source>
</reference>
<evidence type="ECO:0000256" key="3">
    <source>
        <dbReference type="ARBA" id="ARBA00022723"/>
    </source>
</evidence>
<name>A0A921SNM5_9MICO</name>
<dbReference type="PANTHER" id="PTHR37418:SF2">
    <property type="entry name" value="3-KETO-5-AMINOHEXANOATE CLEAVAGE ENZYME"/>
    <property type="match status" value="1"/>
</dbReference>
<dbReference type="Proteomes" id="UP000784435">
    <property type="component" value="Unassembled WGS sequence"/>
</dbReference>
<keyword evidence="2" id="KW-0808">Transferase</keyword>
<comment type="cofactor">
    <cofactor evidence="1">
        <name>Zn(2+)</name>
        <dbReference type="ChEBI" id="CHEBI:29105"/>
    </cofactor>
</comment>
<gene>
    <name evidence="5" type="ORF">K8V08_06690</name>
</gene>
<dbReference type="Gene3D" id="3.20.20.70">
    <property type="entry name" value="Aldolase class I"/>
    <property type="match status" value="1"/>
</dbReference>
<keyword evidence="4" id="KW-0862">Zinc</keyword>
<dbReference type="GO" id="GO:0046872">
    <property type="term" value="F:metal ion binding"/>
    <property type="evidence" value="ECO:0007669"/>
    <property type="project" value="UniProtKB-KW"/>
</dbReference>
<sequence length="122" mass="12671">QLCQGIPYGAPADAGLLQAMVNMLPKTAEFTSFAIGRNQLPWVAQSVLAGGHVRVGLEDNLYLSKGVKATNADLTDRAVSIIEGLGAAVATPDEAREILDLPVPVAQRASAQATHPALAQEA</sequence>
<evidence type="ECO:0000313" key="5">
    <source>
        <dbReference type="EMBL" id="HJG80081.1"/>
    </source>
</evidence>
<dbReference type="InterPro" id="IPR008567">
    <property type="entry name" value="BKACE"/>
</dbReference>
<reference evidence="5" key="2">
    <citation type="submission" date="2021-09" db="EMBL/GenBank/DDBJ databases">
        <authorList>
            <person name="Gilroy R."/>
        </authorList>
    </citation>
    <scope>NUCLEOTIDE SEQUENCE</scope>
    <source>
        <strain evidence="5">ChiGjej5B5-7349</strain>
    </source>
</reference>
<keyword evidence="3" id="KW-0479">Metal-binding</keyword>
<proteinExistence type="predicted"/>